<evidence type="ECO:0000313" key="1">
    <source>
        <dbReference type="EMBL" id="KAH7853074.1"/>
    </source>
</evidence>
<organism evidence="1 2">
    <name type="scientific">Vaccinium darrowii</name>
    <dbReference type="NCBI Taxonomy" id="229202"/>
    <lineage>
        <taxon>Eukaryota</taxon>
        <taxon>Viridiplantae</taxon>
        <taxon>Streptophyta</taxon>
        <taxon>Embryophyta</taxon>
        <taxon>Tracheophyta</taxon>
        <taxon>Spermatophyta</taxon>
        <taxon>Magnoliopsida</taxon>
        <taxon>eudicotyledons</taxon>
        <taxon>Gunneridae</taxon>
        <taxon>Pentapetalae</taxon>
        <taxon>asterids</taxon>
        <taxon>Ericales</taxon>
        <taxon>Ericaceae</taxon>
        <taxon>Vaccinioideae</taxon>
        <taxon>Vaccinieae</taxon>
        <taxon>Vaccinium</taxon>
    </lineage>
</organism>
<protein>
    <submittedName>
        <fullName evidence="1">Uncharacterized protein</fullName>
    </submittedName>
</protein>
<proteinExistence type="predicted"/>
<dbReference type="Proteomes" id="UP000828048">
    <property type="component" value="Chromosome 8"/>
</dbReference>
<dbReference type="EMBL" id="CM037158">
    <property type="protein sequence ID" value="KAH7853074.1"/>
    <property type="molecule type" value="Genomic_DNA"/>
</dbReference>
<sequence length="963" mass="106224">MEYKRRLSSLVPAKKHSSGVTVSEIITFPAPVIHPQALSFSENKSEIEIRNMEGVVALDLDATIAQMVSKRRGKKNVKSAAKKKTGERRNIKAQSVVIDQESLLGYEEGQRDDAPPEITVSAFDYSAENYLRVVDEICDLCGQAKCDDLDENEIERLSSLITFVREWRHFTYPPRAIRFSRESVSSPQGKDVTGGVALPQFSAASVPKNGVQTGNMLCQEPSKDFVMYVGGPVSALDWCPRVHQRSESSDCHINCEFIAVAAHPPESSYHKVGAPLIGRGVIQIWCLLNISVKEEEVPQTKKKAKQNQTNSSAGKVKSPNPNKPRGRPRKKPVDESADNLDGNSDSVQPKKPRGRPRNKPVTVSLDNLSGNNELYVQALAVQFPENASNVLPTDTVTVNTHECVAKKDSNTKLKACRRGSAADNLVLETSIKRRRLKALAREGNFVDPNHLPSLMENENGESSPANNAFFSSVQDPLESSAASCVIPKDVALPRVVLCLAHNGKVAWDVKWRPSGINDAESKHRMGYLAVLLGNGALEVWEVPLPRTIKAIYSACHTEGTDPRFVKLEPVFRCSKLKCGDRQSIPLTVEWSASAPHDFILAGCHDGVVALWKFSANGICGDTRPLLCFSADTVPIRGLAWAPVESDFEGANVIVTAGHKGLKFWDIRDPFRPLWDLNPVPRNIYSMDWLPDPRCVIVSFDDGTLRILSLAKAAYDVPVTGKPFVGTQQQGFHSYYCSSFAIWSVQVSRLTGMVAYCSADGTVLCFQLTARAVEKDPLRNRAPHFLCGSLTEEESTLTINTPLPDTPYPMKKSLNEWTNAPRTMRGFLSASNQAKRAMEQTSEGESLDSQALVCYGDNLGTEAVSEDEFVSQKSKQTPKRKASGKKKGGSDQALVCRDEELEDFARGERQKGQIRGEIEVFPPKIVAMHRIRWNMNKGSERWLCSGGAAGIVRCQEINNCVFDK</sequence>
<gene>
    <name evidence="1" type="ORF">Vadar_032964</name>
</gene>
<comment type="caution">
    <text evidence="1">The sequence shown here is derived from an EMBL/GenBank/DDBJ whole genome shotgun (WGS) entry which is preliminary data.</text>
</comment>
<name>A0ACB7YJR5_9ERIC</name>
<accession>A0ACB7YJR5</accession>
<evidence type="ECO:0000313" key="2">
    <source>
        <dbReference type="Proteomes" id="UP000828048"/>
    </source>
</evidence>
<reference evidence="1 2" key="1">
    <citation type="journal article" date="2021" name="Hortic Res">
        <title>High-quality reference genome and annotation aids understanding of berry development for evergreen blueberry (Vaccinium darrowii).</title>
        <authorList>
            <person name="Yu J."/>
            <person name="Hulse-Kemp A.M."/>
            <person name="Babiker E."/>
            <person name="Staton M."/>
        </authorList>
    </citation>
    <scope>NUCLEOTIDE SEQUENCE [LARGE SCALE GENOMIC DNA]</scope>
    <source>
        <strain evidence="2">cv. NJ 8807/NJ 8810</strain>
        <tissue evidence="1">Young leaf</tissue>
    </source>
</reference>
<keyword evidence="2" id="KW-1185">Reference proteome</keyword>